<reference evidence="1 2" key="1">
    <citation type="submission" date="2020-02" db="EMBL/GenBank/DDBJ databases">
        <title>Draft genome sequence of Haematococcus lacustris strain NIES-144.</title>
        <authorList>
            <person name="Morimoto D."/>
            <person name="Nakagawa S."/>
            <person name="Yoshida T."/>
            <person name="Sawayama S."/>
        </authorList>
    </citation>
    <scope>NUCLEOTIDE SEQUENCE [LARGE SCALE GENOMIC DNA]</scope>
    <source>
        <strain evidence="1 2">NIES-144</strain>
    </source>
</reference>
<proteinExistence type="predicted"/>
<organism evidence="1 2">
    <name type="scientific">Haematococcus lacustris</name>
    <name type="common">Green alga</name>
    <name type="synonym">Haematococcus pluvialis</name>
    <dbReference type="NCBI Taxonomy" id="44745"/>
    <lineage>
        <taxon>Eukaryota</taxon>
        <taxon>Viridiplantae</taxon>
        <taxon>Chlorophyta</taxon>
        <taxon>core chlorophytes</taxon>
        <taxon>Chlorophyceae</taxon>
        <taxon>CS clade</taxon>
        <taxon>Chlamydomonadales</taxon>
        <taxon>Haematococcaceae</taxon>
        <taxon>Haematococcus</taxon>
    </lineage>
</organism>
<protein>
    <submittedName>
        <fullName evidence="1">Uncharacterized protein</fullName>
    </submittedName>
</protein>
<dbReference type="AlphaFoldDB" id="A0A699ZCQ8"/>
<sequence>MCSCGPDAPHQARCCLRTCSDCKDKCMKLKPGVDGSIMLSVKQYAPVKQKEGPARIELQQFRLSLRWVRSPVQGQTGVAAAPAHGHEGRHDSEGGVFKHSMAARVLADHPDLSAECKAQQLAGVHYVECVVPAAQLAASVAHQTRGSVQRRWCLVLKDEEVEQCAEPDPDAHRLLRIISGSRAMHAMFFPADGVAPMWSETACACVRHMGSKPQQCMCHGASTLSSIPMFGRVTLANDKEEDVECLELLHARAPHIASSYMTLTVHLLKEYAHGCLGWKGKSRTSHCSGLTSWNI</sequence>
<gene>
    <name evidence="1" type="ORF">HaLaN_16517</name>
</gene>
<keyword evidence="2" id="KW-1185">Reference proteome</keyword>
<evidence type="ECO:0000313" key="2">
    <source>
        <dbReference type="Proteomes" id="UP000485058"/>
    </source>
</evidence>
<comment type="caution">
    <text evidence="1">The sequence shown here is derived from an EMBL/GenBank/DDBJ whole genome shotgun (WGS) entry which is preliminary data.</text>
</comment>
<evidence type="ECO:0000313" key="1">
    <source>
        <dbReference type="EMBL" id="GFH19555.1"/>
    </source>
</evidence>
<dbReference type="EMBL" id="BLLF01001483">
    <property type="protein sequence ID" value="GFH19555.1"/>
    <property type="molecule type" value="Genomic_DNA"/>
</dbReference>
<name>A0A699ZCQ8_HAELA</name>
<accession>A0A699ZCQ8</accession>
<dbReference type="Proteomes" id="UP000485058">
    <property type="component" value="Unassembled WGS sequence"/>
</dbReference>